<reference evidence="7 8" key="1">
    <citation type="journal article" date="2018" name="G3 (Bethesda)">
        <title>Phylogenetic and Phylogenomic Definition of Rhizopus Species.</title>
        <authorList>
            <person name="Gryganskyi A.P."/>
            <person name="Golan J."/>
            <person name="Dolatabadi S."/>
            <person name="Mondo S."/>
            <person name="Robb S."/>
            <person name="Idnurm A."/>
            <person name="Muszewska A."/>
            <person name="Steczkiewicz K."/>
            <person name="Masonjones S."/>
            <person name="Liao H.L."/>
            <person name="Gajdeczka M.T."/>
            <person name="Anike F."/>
            <person name="Vuek A."/>
            <person name="Anishchenko I.M."/>
            <person name="Voigt K."/>
            <person name="de Hoog G.S."/>
            <person name="Smith M.E."/>
            <person name="Heitman J."/>
            <person name="Vilgalys R."/>
            <person name="Stajich J.E."/>
        </authorList>
    </citation>
    <scope>NUCLEOTIDE SEQUENCE [LARGE SCALE GENOMIC DNA]</scope>
    <source>
        <strain evidence="7 8">CBS 357.93</strain>
    </source>
</reference>
<evidence type="ECO:0000256" key="1">
    <source>
        <dbReference type="ARBA" id="ARBA00004141"/>
    </source>
</evidence>
<gene>
    <name evidence="7" type="ORF">CU097_009983</name>
</gene>
<evidence type="ECO:0000313" key="7">
    <source>
        <dbReference type="EMBL" id="RCH94801.1"/>
    </source>
</evidence>
<keyword evidence="2 6" id="KW-0812">Transmembrane</keyword>
<accession>A0A367JYS2</accession>
<dbReference type="EMBL" id="PJQL01000538">
    <property type="protein sequence ID" value="RCH94801.1"/>
    <property type="molecule type" value="Genomic_DNA"/>
</dbReference>
<evidence type="ECO:0000313" key="8">
    <source>
        <dbReference type="Proteomes" id="UP000252139"/>
    </source>
</evidence>
<evidence type="ECO:0000256" key="5">
    <source>
        <dbReference type="SAM" id="MobiDB-lite"/>
    </source>
</evidence>
<keyword evidence="4 6" id="KW-0472">Membrane</keyword>
<proteinExistence type="predicted"/>
<feature type="transmembrane region" description="Helical" evidence="6">
    <location>
        <begin position="68"/>
        <end position="87"/>
    </location>
</feature>
<protein>
    <submittedName>
        <fullName evidence="7">Uncharacterized protein</fullName>
    </submittedName>
</protein>
<dbReference type="Proteomes" id="UP000252139">
    <property type="component" value="Unassembled WGS sequence"/>
</dbReference>
<evidence type="ECO:0000256" key="4">
    <source>
        <dbReference type="ARBA" id="ARBA00023136"/>
    </source>
</evidence>
<comment type="subcellular location">
    <subcellularLocation>
        <location evidence="1">Membrane</location>
        <topology evidence="1">Multi-pass membrane protein</topology>
    </subcellularLocation>
</comment>
<evidence type="ECO:0000256" key="3">
    <source>
        <dbReference type="ARBA" id="ARBA00022989"/>
    </source>
</evidence>
<dbReference type="InterPro" id="IPR013714">
    <property type="entry name" value="Golgi_TVP15"/>
</dbReference>
<organism evidence="7 8">
    <name type="scientific">Rhizopus azygosporus</name>
    <name type="common">Rhizopus microsporus var. azygosporus</name>
    <dbReference type="NCBI Taxonomy" id="86630"/>
    <lineage>
        <taxon>Eukaryota</taxon>
        <taxon>Fungi</taxon>
        <taxon>Fungi incertae sedis</taxon>
        <taxon>Mucoromycota</taxon>
        <taxon>Mucoromycotina</taxon>
        <taxon>Mucoromycetes</taxon>
        <taxon>Mucorales</taxon>
        <taxon>Mucorineae</taxon>
        <taxon>Rhizopodaceae</taxon>
        <taxon>Rhizopus</taxon>
    </lineage>
</organism>
<evidence type="ECO:0000256" key="6">
    <source>
        <dbReference type="SAM" id="Phobius"/>
    </source>
</evidence>
<sequence>MANVAIDAYKCLNVLALIGFLLNFIGDFVIIYPLWYFIIPGVFKLLLFLALCVVEFTQIPVYTKHWSFLYSFLGRALFYIVFSMVFISVTAIGFAGSIIIVFCGVVYLVLHFVLPGKEPAHMSYSTFLIIVGGSGNLPTANVNVQQIQLQQQHLPPPTANGQQYPFVHQSPLPTHQAVNPSPLPAHQVISQAPSPVTYHEQQHVASSPMQSPATYDSQEKVEVSH</sequence>
<keyword evidence="3 6" id="KW-1133">Transmembrane helix</keyword>
<comment type="caution">
    <text evidence="7">The sequence shown here is derived from an EMBL/GenBank/DDBJ whole genome shotgun (WGS) entry which is preliminary data.</text>
</comment>
<dbReference type="Pfam" id="PF08507">
    <property type="entry name" value="COPI_assoc"/>
    <property type="match status" value="1"/>
</dbReference>
<feature type="transmembrane region" description="Helical" evidence="6">
    <location>
        <begin position="93"/>
        <end position="114"/>
    </location>
</feature>
<evidence type="ECO:0000256" key="2">
    <source>
        <dbReference type="ARBA" id="ARBA00022692"/>
    </source>
</evidence>
<feature type="compositionally biased region" description="Polar residues" evidence="5">
    <location>
        <begin position="203"/>
        <end position="216"/>
    </location>
</feature>
<name>A0A367JYS2_RHIAZ</name>
<dbReference type="OrthoDB" id="2230748at2759"/>
<feature type="transmembrane region" description="Helical" evidence="6">
    <location>
        <begin position="37"/>
        <end position="56"/>
    </location>
</feature>
<dbReference type="AlphaFoldDB" id="A0A367JYS2"/>
<dbReference type="GO" id="GO:0016020">
    <property type="term" value="C:membrane"/>
    <property type="evidence" value="ECO:0007669"/>
    <property type="project" value="UniProtKB-SubCell"/>
</dbReference>
<feature type="region of interest" description="Disordered" evidence="5">
    <location>
        <begin position="196"/>
        <end position="225"/>
    </location>
</feature>
<keyword evidence="8" id="KW-1185">Reference proteome</keyword>
<feature type="transmembrane region" description="Helical" evidence="6">
    <location>
        <begin position="12"/>
        <end position="31"/>
    </location>
</feature>